<proteinExistence type="predicted"/>
<protein>
    <submittedName>
        <fullName evidence="1">Uncharacterized protein</fullName>
    </submittedName>
</protein>
<sequence length="76" mass="7697">MWELLGMLIEGAIDLAGDLFEEGGEVAAAPVPAEPAAQLTPLGDGLYASGSMVAPIDGGISPDRFDPKPPFGAFAP</sequence>
<evidence type="ECO:0000313" key="1">
    <source>
        <dbReference type="EMBL" id="MFC6023823.1"/>
    </source>
</evidence>
<keyword evidence="2" id="KW-1185">Reference proteome</keyword>
<dbReference type="Proteomes" id="UP001596203">
    <property type="component" value="Unassembled WGS sequence"/>
</dbReference>
<gene>
    <name evidence="1" type="ORF">ACFP2T_47690</name>
</gene>
<name>A0ABW1KTB6_9ACTN</name>
<dbReference type="EMBL" id="JBHSPR010000129">
    <property type="protein sequence ID" value="MFC6023823.1"/>
    <property type="molecule type" value="Genomic_DNA"/>
</dbReference>
<dbReference type="RefSeq" id="WP_377434673.1">
    <property type="nucleotide sequence ID" value="NZ_JBHSPR010000129.1"/>
</dbReference>
<comment type="caution">
    <text evidence="1">The sequence shown here is derived from an EMBL/GenBank/DDBJ whole genome shotgun (WGS) entry which is preliminary data.</text>
</comment>
<evidence type="ECO:0000313" key="2">
    <source>
        <dbReference type="Proteomes" id="UP001596203"/>
    </source>
</evidence>
<organism evidence="1 2">
    <name type="scientific">Plantactinospora solaniradicis</name>
    <dbReference type="NCBI Taxonomy" id="1723736"/>
    <lineage>
        <taxon>Bacteria</taxon>
        <taxon>Bacillati</taxon>
        <taxon>Actinomycetota</taxon>
        <taxon>Actinomycetes</taxon>
        <taxon>Micromonosporales</taxon>
        <taxon>Micromonosporaceae</taxon>
        <taxon>Plantactinospora</taxon>
    </lineage>
</organism>
<reference evidence="2" key="1">
    <citation type="journal article" date="2019" name="Int. J. Syst. Evol. Microbiol.">
        <title>The Global Catalogue of Microorganisms (GCM) 10K type strain sequencing project: providing services to taxonomists for standard genome sequencing and annotation.</title>
        <authorList>
            <consortium name="The Broad Institute Genomics Platform"/>
            <consortium name="The Broad Institute Genome Sequencing Center for Infectious Disease"/>
            <person name="Wu L."/>
            <person name="Ma J."/>
        </authorList>
    </citation>
    <scope>NUCLEOTIDE SEQUENCE [LARGE SCALE GENOMIC DNA]</scope>
    <source>
        <strain evidence="2">ZS-35-S2</strain>
    </source>
</reference>
<accession>A0ABW1KTB6</accession>